<dbReference type="InterPro" id="IPR026780">
    <property type="entry name" value="PNRC1/2"/>
</dbReference>
<dbReference type="AlphaFoldDB" id="V9KBL3"/>
<feature type="compositionally biased region" description="Polar residues" evidence="6">
    <location>
        <begin position="129"/>
        <end position="139"/>
    </location>
</feature>
<dbReference type="KEGG" id="cmk:103186210"/>
<dbReference type="GeneID" id="103186210"/>
<dbReference type="CTD" id="10957"/>
<evidence type="ECO:0000256" key="1">
    <source>
        <dbReference type="ARBA" id="ARBA00004123"/>
    </source>
</evidence>
<keyword evidence="4" id="KW-0804">Transcription</keyword>
<evidence type="ECO:0000256" key="6">
    <source>
        <dbReference type="SAM" id="MobiDB-lite"/>
    </source>
</evidence>
<protein>
    <submittedName>
        <fullName evidence="7">Proline-rich nuclear receptor coactivator 1</fullName>
    </submittedName>
</protein>
<feature type="compositionally biased region" description="Pro residues" evidence="6">
    <location>
        <begin position="215"/>
        <end position="227"/>
    </location>
</feature>
<keyword evidence="2" id="KW-0805">Transcription regulation</keyword>
<dbReference type="GO" id="GO:0016071">
    <property type="term" value="P:mRNA metabolic process"/>
    <property type="evidence" value="ECO:0007669"/>
    <property type="project" value="UniProtKB-ARBA"/>
</dbReference>
<dbReference type="PANTHER" id="PTHR15405">
    <property type="entry name" value="PROLINE-RICH NUCLEAR RECEPTOR COACTIVATOR"/>
    <property type="match status" value="1"/>
</dbReference>
<evidence type="ECO:0000256" key="3">
    <source>
        <dbReference type="ARBA" id="ARBA00023159"/>
    </source>
</evidence>
<feature type="region of interest" description="Disordered" evidence="6">
    <location>
        <begin position="129"/>
        <end position="189"/>
    </location>
</feature>
<accession>V9KBL3</accession>
<feature type="compositionally biased region" description="Basic residues" evidence="6">
    <location>
        <begin position="53"/>
        <end position="63"/>
    </location>
</feature>
<keyword evidence="5" id="KW-0539">Nucleus</keyword>
<comment type="subcellular location">
    <subcellularLocation>
        <location evidence="1">Nucleus</location>
    </subcellularLocation>
</comment>
<keyword evidence="7" id="KW-0675">Receptor</keyword>
<dbReference type="EMBL" id="JW862612">
    <property type="protein sequence ID" value="AFO95129.1"/>
    <property type="molecule type" value="mRNA"/>
</dbReference>
<dbReference type="InterPro" id="IPR028322">
    <property type="entry name" value="PNRC-like_rgn"/>
</dbReference>
<dbReference type="Pfam" id="PF15365">
    <property type="entry name" value="PNRC"/>
    <property type="match status" value="1"/>
</dbReference>
<evidence type="ECO:0000256" key="2">
    <source>
        <dbReference type="ARBA" id="ARBA00023015"/>
    </source>
</evidence>
<dbReference type="OrthoDB" id="8959733at2759"/>
<feature type="region of interest" description="Disordered" evidence="6">
    <location>
        <begin position="202"/>
        <end position="241"/>
    </location>
</feature>
<sequence>MHPLPPPRPPQVPLASACGGKRTGDGTAHARPAVSRGWKIRSSPCATLLQRHQQQHRPQHQARKPQPAPDPQSGAGSLETGEAPTTAAATAIFTPGEESKVIKSKSKMGKSDKVIVPHSQIVYNVNKSEELSQSLSSTKPRNKRNAPLLRASKRSENSPGQNTACLERRNILRKEGKKNINPRNNCKTSVKLQEANLNSVLSPEGDQHYAGPKFSEPPSPSVLPKPPSHWVGPHTQYPDESKEIMTVHLKTLLRVNA</sequence>
<reference evidence="7" key="1">
    <citation type="journal article" date="2014" name="Nature">
        <title>Elephant shark genome provides unique insights into gnathostome evolution.</title>
        <authorList>
            <consortium name="International Elephant Shark Genome Sequencing Consortium"/>
            <person name="Venkatesh B."/>
            <person name="Lee A.P."/>
            <person name="Ravi V."/>
            <person name="Maurya A.K."/>
            <person name="Lian M.M."/>
            <person name="Swann J.B."/>
            <person name="Ohta Y."/>
            <person name="Flajnik M.F."/>
            <person name="Sutoh Y."/>
            <person name="Kasahara M."/>
            <person name="Hoon S."/>
            <person name="Gangu V."/>
            <person name="Roy S.W."/>
            <person name="Irimia M."/>
            <person name="Korzh V."/>
            <person name="Kondrychyn I."/>
            <person name="Lim Z.W."/>
            <person name="Tay B.H."/>
            <person name="Tohari S."/>
            <person name="Kong K.W."/>
            <person name="Ho S."/>
            <person name="Lorente-Galdos B."/>
            <person name="Quilez J."/>
            <person name="Marques-Bonet T."/>
            <person name="Raney B.J."/>
            <person name="Ingham P.W."/>
            <person name="Tay A."/>
            <person name="Hillier L.W."/>
            <person name="Minx P."/>
            <person name="Boehm T."/>
            <person name="Wilson R.K."/>
            <person name="Brenner S."/>
            <person name="Warren W.C."/>
        </authorList>
    </citation>
    <scope>NUCLEOTIDE SEQUENCE</scope>
    <source>
        <tissue evidence="7">Heart</tissue>
    </source>
</reference>
<feature type="compositionally biased region" description="Basic and acidic residues" evidence="6">
    <location>
        <begin position="166"/>
        <end position="178"/>
    </location>
</feature>
<evidence type="ECO:0000256" key="4">
    <source>
        <dbReference type="ARBA" id="ARBA00023163"/>
    </source>
</evidence>
<feature type="compositionally biased region" description="Low complexity" evidence="6">
    <location>
        <begin position="79"/>
        <end position="96"/>
    </location>
</feature>
<feature type="compositionally biased region" description="Pro residues" evidence="6">
    <location>
        <begin position="1"/>
        <end position="12"/>
    </location>
</feature>
<name>V9KBL3_CALMI</name>
<evidence type="ECO:0000313" key="7">
    <source>
        <dbReference type="EMBL" id="AFO95129.1"/>
    </source>
</evidence>
<keyword evidence="3" id="KW-0010">Activator</keyword>
<dbReference type="RefSeq" id="XP_007903280.2">
    <property type="nucleotide sequence ID" value="XM_007905089.2"/>
</dbReference>
<organism evidence="7">
    <name type="scientific">Callorhinchus milii</name>
    <name type="common">Ghost shark</name>
    <dbReference type="NCBI Taxonomy" id="7868"/>
    <lineage>
        <taxon>Eukaryota</taxon>
        <taxon>Metazoa</taxon>
        <taxon>Chordata</taxon>
        <taxon>Craniata</taxon>
        <taxon>Vertebrata</taxon>
        <taxon>Chondrichthyes</taxon>
        <taxon>Holocephali</taxon>
        <taxon>Chimaeriformes</taxon>
        <taxon>Callorhinchidae</taxon>
        <taxon>Callorhinchus</taxon>
    </lineage>
</organism>
<evidence type="ECO:0000256" key="5">
    <source>
        <dbReference type="ARBA" id="ARBA00023242"/>
    </source>
</evidence>
<dbReference type="GO" id="GO:0005634">
    <property type="term" value="C:nucleus"/>
    <property type="evidence" value="ECO:0007669"/>
    <property type="project" value="UniProtKB-SubCell"/>
</dbReference>
<feature type="region of interest" description="Disordered" evidence="6">
    <location>
        <begin position="1"/>
        <end position="111"/>
    </location>
</feature>
<proteinExistence type="evidence at transcript level"/>